<dbReference type="SUPFAM" id="SSF51735">
    <property type="entry name" value="NAD(P)-binding Rossmann-fold domains"/>
    <property type="match status" value="1"/>
</dbReference>
<dbReference type="Proteomes" id="UP000559256">
    <property type="component" value="Unassembled WGS sequence"/>
</dbReference>
<evidence type="ECO:0000256" key="2">
    <source>
        <dbReference type="ARBA" id="ARBA00022857"/>
    </source>
</evidence>
<dbReference type="GO" id="GO:0016491">
    <property type="term" value="F:oxidoreductase activity"/>
    <property type="evidence" value="ECO:0007669"/>
    <property type="project" value="UniProtKB-KW"/>
</dbReference>
<keyword evidence="5" id="KW-1185">Reference proteome</keyword>
<proteinExistence type="inferred from homology"/>
<accession>A0A8H5CK30</accession>
<reference evidence="4 5" key="1">
    <citation type="journal article" date="2020" name="ISME J.">
        <title>Uncovering the hidden diversity of litter-decomposition mechanisms in mushroom-forming fungi.</title>
        <authorList>
            <person name="Floudas D."/>
            <person name="Bentzer J."/>
            <person name="Ahren D."/>
            <person name="Johansson T."/>
            <person name="Persson P."/>
            <person name="Tunlid A."/>
        </authorList>
    </citation>
    <scope>NUCLEOTIDE SEQUENCE [LARGE SCALE GENOMIC DNA]</scope>
    <source>
        <strain evidence="4 5">CBS 291.85</strain>
    </source>
</reference>
<dbReference type="InterPro" id="IPR036291">
    <property type="entry name" value="NAD(P)-bd_dom_sf"/>
</dbReference>
<evidence type="ECO:0000256" key="1">
    <source>
        <dbReference type="ARBA" id="ARBA00006484"/>
    </source>
</evidence>
<dbReference type="OrthoDB" id="191139at2759"/>
<comment type="similarity">
    <text evidence="1">Belongs to the short-chain dehydrogenases/reductases (SDR) family.</text>
</comment>
<organism evidence="4 5">
    <name type="scientific">Tetrapyrgos nigripes</name>
    <dbReference type="NCBI Taxonomy" id="182062"/>
    <lineage>
        <taxon>Eukaryota</taxon>
        <taxon>Fungi</taxon>
        <taxon>Dikarya</taxon>
        <taxon>Basidiomycota</taxon>
        <taxon>Agaricomycotina</taxon>
        <taxon>Agaricomycetes</taxon>
        <taxon>Agaricomycetidae</taxon>
        <taxon>Agaricales</taxon>
        <taxon>Marasmiineae</taxon>
        <taxon>Marasmiaceae</taxon>
        <taxon>Tetrapyrgos</taxon>
    </lineage>
</organism>
<dbReference type="EMBL" id="JAACJM010000152">
    <property type="protein sequence ID" value="KAF5342933.1"/>
    <property type="molecule type" value="Genomic_DNA"/>
</dbReference>
<sequence>MTSSIKSQEWDLKLIPDLTGKVALVSGANTPDGIGWNIAHQLALKGAKVYFGARNKDKAEGAIAEVKKVSPSVLDKNLAPFVADFADLKQLKASAEELVNKEERLDILVNNAAALPRPLDFDKHGISVSMSVNHLAPFLLTTALLPILQRTAARHPGVRVVTVSSISHKDVPGTPRFNSINAFNNDFGGSNGMQFNYLRYGYSKLANILFAKRLQKEFETKEIAGVSLSVHPGSVKTSGAVVFVGDQVQMLDGTITPFQGAITPLYAATASEIWAEKDKYGGGFIVPFGILSPDEESGPAKDSELAEECWNTTEKVVNDILKS</sequence>
<keyword evidence="3" id="KW-0560">Oxidoreductase</keyword>
<dbReference type="Pfam" id="PF00106">
    <property type="entry name" value="adh_short"/>
    <property type="match status" value="1"/>
</dbReference>
<dbReference type="PANTHER" id="PTHR24320">
    <property type="entry name" value="RETINOL DEHYDROGENASE"/>
    <property type="match status" value="1"/>
</dbReference>
<dbReference type="Gene3D" id="3.40.50.720">
    <property type="entry name" value="NAD(P)-binding Rossmann-like Domain"/>
    <property type="match status" value="1"/>
</dbReference>
<evidence type="ECO:0000313" key="5">
    <source>
        <dbReference type="Proteomes" id="UP000559256"/>
    </source>
</evidence>
<evidence type="ECO:0000256" key="3">
    <source>
        <dbReference type="ARBA" id="ARBA00023002"/>
    </source>
</evidence>
<comment type="caution">
    <text evidence="4">The sequence shown here is derived from an EMBL/GenBank/DDBJ whole genome shotgun (WGS) entry which is preliminary data.</text>
</comment>
<dbReference type="PANTHER" id="PTHR24320:SF282">
    <property type="entry name" value="WW DOMAIN-CONTAINING OXIDOREDUCTASE"/>
    <property type="match status" value="1"/>
</dbReference>
<dbReference type="InterPro" id="IPR002347">
    <property type="entry name" value="SDR_fam"/>
</dbReference>
<protein>
    <recommendedName>
        <fullName evidence="6">Short-chain dehydrogenase</fullName>
    </recommendedName>
</protein>
<name>A0A8H5CK30_9AGAR</name>
<evidence type="ECO:0008006" key="6">
    <source>
        <dbReference type="Google" id="ProtNLM"/>
    </source>
</evidence>
<keyword evidence="2" id="KW-0521">NADP</keyword>
<dbReference type="AlphaFoldDB" id="A0A8H5CK30"/>
<evidence type="ECO:0000313" key="4">
    <source>
        <dbReference type="EMBL" id="KAF5342933.1"/>
    </source>
</evidence>
<gene>
    <name evidence="4" type="ORF">D9758_014957</name>
</gene>